<dbReference type="EMBL" id="JAQOWY010000766">
    <property type="protein sequence ID" value="KAK1838800.1"/>
    <property type="molecule type" value="Genomic_DNA"/>
</dbReference>
<feature type="transmembrane region" description="Helical" evidence="1">
    <location>
        <begin position="46"/>
        <end position="70"/>
    </location>
</feature>
<organism evidence="2 3">
    <name type="scientific">Colletotrichum chrysophilum</name>
    <dbReference type="NCBI Taxonomy" id="1836956"/>
    <lineage>
        <taxon>Eukaryota</taxon>
        <taxon>Fungi</taxon>
        <taxon>Dikarya</taxon>
        <taxon>Ascomycota</taxon>
        <taxon>Pezizomycotina</taxon>
        <taxon>Sordariomycetes</taxon>
        <taxon>Hypocreomycetidae</taxon>
        <taxon>Glomerellales</taxon>
        <taxon>Glomerellaceae</taxon>
        <taxon>Colletotrichum</taxon>
        <taxon>Colletotrichum gloeosporioides species complex</taxon>
    </lineage>
</organism>
<feature type="transmembrane region" description="Helical" evidence="1">
    <location>
        <begin position="82"/>
        <end position="114"/>
    </location>
</feature>
<sequence>MKHRGIPGLEAALRAACIVATGSVMLVLAMHLAARYPPHARLIRALVLSVGVLDLPFLGSYSGSPLYAGLSSKYGQLRLMMALYIGAPVLSSILDITPASTVVLFSIQILSIVYCHVCLCRQTNHVDPGDEATGSVDGACQVDSRTSGFSITWVDFCLAWAQYTIVQTSDAVSTAFNLSPEQLKHCSELLYRT</sequence>
<gene>
    <name evidence="2" type="ORF">CCHR01_18575</name>
</gene>
<accession>A0AAD9E827</accession>
<dbReference type="Proteomes" id="UP001243330">
    <property type="component" value="Unassembled WGS sequence"/>
</dbReference>
<proteinExistence type="predicted"/>
<evidence type="ECO:0000256" key="1">
    <source>
        <dbReference type="SAM" id="Phobius"/>
    </source>
</evidence>
<evidence type="ECO:0000313" key="2">
    <source>
        <dbReference type="EMBL" id="KAK1838800.1"/>
    </source>
</evidence>
<reference evidence="2" key="1">
    <citation type="submission" date="2023-01" db="EMBL/GenBank/DDBJ databases">
        <title>Colletotrichum chrysophilum M932 genome sequence.</title>
        <authorList>
            <person name="Baroncelli R."/>
        </authorList>
    </citation>
    <scope>NUCLEOTIDE SEQUENCE</scope>
    <source>
        <strain evidence="2">M932</strain>
    </source>
</reference>
<keyword evidence="3" id="KW-1185">Reference proteome</keyword>
<keyword evidence="1" id="KW-1133">Transmembrane helix</keyword>
<comment type="caution">
    <text evidence="2">The sequence shown here is derived from an EMBL/GenBank/DDBJ whole genome shotgun (WGS) entry which is preliminary data.</text>
</comment>
<name>A0AAD9E827_9PEZI</name>
<keyword evidence="1" id="KW-0812">Transmembrane</keyword>
<dbReference type="AlphaFoldDB" id="A0AAD9E827"/>
<protein>
    <submittedName>
        <fullName evidence="2">Uncharacterized protein</fullName>
    </submittedName>
</protein>
<feature type="transmembrane region" description="Helical" evidence="1">
    <location>
        <begin position="12"/>
        <end position="34"/>
    </location>
</feature>
<keyword evidence="1" id="KW-0472">Membrane</keyword>
<evidence type="ECO:0000313" key="3">
    <source>
        <dbReference type="Proteomes" id="UP001243330"/>
    </source>
</evidence>